<sequence>MKVVGYVHTTRKRLEVFRYALFISVPLVFGFGLGRYPQFWEAFEQWHPSAASNPKGPYLPKELTEHRPSLQSEYSKLVLEAALDAALVEARKSKSDRTAAAKQE</sequence>
<keyword evidence="1" id="KW-0812">Transmembrane</keyword>
<feature type="transmembrane region" description="Helical" evidence="1">
    <location>
        <begin position="16"/>
        <end position="34"/>
    </location>
</feature>
<dbReference type="Proteomes" id="UP000236333">
    <property type="component" value="Unassembled WGS sequence"/>
</dbReference>
<keyword evidence="1" id="KW-1133">Transmembrane helix</keyword>
<reference evidence="2 3" key="1">
    <citation type="journal article" date="2017" name="Mol. Biol. Evol.">
        <title>The 4-celled Tetrabaena socialis nuclear genome reveals the essential components for genetic control of cell number at the origin of multicellularity in the volvocine lineage.</title>
        <authorList>
            <person name="Featherston J."/>
            <person name="Arakaki Y."/>
            <person name="Hanschen E.R."/>
            <person name="Ferris P.J."/>
            <person name="Michod R.E."/>
            <person name="Olson B.J.S.C."/>
            <person name="Nozaki H."/>
            <person name="Durand P.M."/>
        </authorList>
    </citation>
    <scope>NUCLEOTIDE SEQUENCE [LARGE SCALE GENOMIC DNA]</scope>
    <source>
        <strain evidence="2 3">NIES-571</strain>
    </source>
</reference>
<gene>
    <name evidence="2" type="ORF">TSOC_012751</name>
</gene>
<dbReference type="AlphaFoldDB" id="A0A2J7ZM64"/>
<evidence type="ECO:0000313" key="3">
    <source>
        <dbReference type="Proteomes" id="UP000236333"/>
    </source>
</evidence>
<dbReference type="OrthoDB" id="526323at2759"/>
<comment type="caution">
    <text evidence="2">The sequence shown here is derived from an EMBL/GenBank/DDBJ whole genome shotgun (WGS) entry which is preliminary data.</text>
</comment>
<keyword evidence="3" id="KW-1185">Reference proteome</keyword>
<evidence type="ECO:0000313" key="2">
    <source>
        <dbReference type="EMBL" id="PNH01361.1"/>
    </source>
</evidence>
<evidence type="ECO:0008006" key="4">
    <source>
        <dbReference type="Google" id="ProtNLM"/>
    </source>
</evidence>
<protein>
    <recommendedName>
        <fullName evidence="4">Transmembrane protein</fullName>
    </recommendedName>
</protein>
<name>A0A2J7ZM64_9CHLO</name>
<accession>A0A2J7ZM64</accession>
<keyword evidence="1" id="KW-0472">Membrane</keyword>
<dbReference type="EMBL" id="PGGS01000924">
    <property type="protein sequence ID" value="PNH01361.1"/>
    <property type="molecule type" value="Genomic_DNA"/>
</dbReference>
<evidence type="ECO:0000256" key="1">
    <source>
        <dbReference type="SAM" id="Phobius"/>
    </source>
</evidence>
<proteinExistence type="predicted"/>
<organism evidence="2 3">
    <name type="scientific">Tetrabaena socialis</name>
    <dbReference type="NCBI Taxonomy" id="47790"/>
    <lineage>
        <taxon>Eukaryota</taxon>
        <taxon>Viridiplantae</taxon>
        <taxon>Chlorophyta</taxon>
        <taxon>core chlorophytes</taxon>
        <taxon>Chlorophyceae</taxon>
        <taxon>CS clade</taxon>
        <taxon>Chlamydomonadales</taxon>
        <taxon>Tetrabaenaceae</taxon>
        <taxon>Tetrabaena</taxon>
    </lineage>
</organism>